<dbReference type="Proteomes" id="UP001239111">
    <property type="component" value="Chromosome 1"/>
</dbReference>
<keyword evidence="2" id="KW-1185">Reference proteome</keyword>
<gene>
    <name evidence="1" type="ORF">QAD02_024194</name>
</gene>
<name>A0ACC2Q0J9_9HYME</name>
<reference evidence="1" key="1">
    <citation type="submission" date="2023-04" db="EMBL/GenBank/DDBJ databases">
        <title>A chromosome-level genome assembly of the parasitoid wasp Eretmocerus hayati.</title>
        <authorList>
            <person name="Zhong Y."/>
            <person name="Liu S."/>
            <person name="Liu Y."/>
        </authorList>
    </citation>
    <scope>NUCLEOTIDE SEQUENCE</scope>
    <source>
        <strain evidence="1">ZJU_SS_LIU_2023</strain>
    </source>
</reference>
<evidence type="ECO:0000313" key="1">
    <source>
        <dbReference type="EMBL" id="KAJ8688399.1"/>
    </source>
</evidence>
<accession>A0ACC2Q0J9</accession>
<dbReference type="EMBL" id="CM056741">
    <property type="protein sequence ID" value="KAJ8688399.1"/>
    <property type="molecule type" value="Genomic_DNA"/>
</dbReference>
<organism evidence="1 2">
    <name type="scientific">Eretmocerus hayati</name>
    <dbReference type="NCBI Taxonomy" id="131215"/>
    <lineage>
        <taxon>Eukaryota</taxon>
        <taxon>Metazoa</taxon>
        <taxon>Ecdysozoa</taxon>
        <taxon>Arthropoda</taxon>
        <taxon>Hexapoda</taxon>
        <taxon>Insecta</taxon>
        <taxon>Pterygota</taxon>
        <taxon>Neoptera</taxon>
        <taxon>Endopterygota</taxon>
        <taxon>Hymenoptera</taxon>
        <taxon>Apocrita</taxon>
        <taxon>Proctotrupomorpha</taxon>
        <taxon>Chalcidoidea</taxon>
        <taxon>Aphelinidae</taxon>
        <taxon>Aphelininae</taxon>
        <taxon>Eretmocerus</taxon>
    </lineage>
</organism>
<evidence type="ECO:0000313" key="2">
    <source>
        <dbReference type="Proteomes" id="UP001239111"/>
    </source>
</evidence>
<sequence length="664" mass="74288">MEVLMHEAAAANSSVRRSIYTGGGGPMQPPPLITTSPNGQMLLGHPEKMSLQLQQQGQQQQLPVVKEPETMDLVFSGITYKVSLGPWQGSKEILHGINGRLPSRQLIALMGPSGAGKSTLLDVLSGYRITGVEGTVYVNGRVRNLETFRRSSAYITQDDRLQLLLTVLENMRVAADLKLGTNIPKYEKETIIEEILSTLGLYEHMSTLAGRLSGGQRKRLSIALELVNNPTVLFLDEPTTGLDSSSCMQVCNLLKMLSRQGKTIICTIHQPSATMFQLFDQVYVLAKGECLYQGATSNLLPYLESLKLPCPMYHNPADYVIELACGEYGEDKIEALIQGSQNGRSDKWFDNPNALLDAKTLRALNPLSKTKGKGSKSHQPTSQFNQIMVLMKRSCIKIKRDTTLTHLRILVNISIGLMLGVLFIDAGNSAKRMIHIWNLLFGCLIHHMMTTMMLTVLTFPTEMSNLQKEHFNRWYSLKSYYISTTLMDIPVLVLCCFIFSSIVYFMSSQPYESVRFGMFFSISLLVAFIAQSFGLLIGSAFDVVNGTFLAPTLSVPMMMFAGFGVALKDMPGYLNWGTYISYLRYGLEGYVNAIYGMMRPDLVCPKTDDDIDFCITKRPSIFVKKYIGMEDDQFWTDITALCYILVVMRIACYVTMRWKLSASR</sequence>
<comment type="caution">
    <text evidence="1">The sequence shown here is derived from an EMBL/GenBank/DDBJ whole genome shotgun (WGS) entry which is preliminary data.</text>
</comment>
<protein>
    <submittedName>
        <fullName evidence="1">Uncharacterized protein</fullName>
    </submittedName>
</protein>
<proteinExistence type="predicted"/>